<reference evidence="5" key="1">
    <citation type="submission" date="2016-06" db="EMBL/GenBank/DDBJ databases">
        <authorList>
            <person name="Cuomo C."/>
            <person name="Litvintseva A."/>
            <person name="Heitman J."/>
            <person name="Chen Y."/>
            <person name="Sun S."/>
            <person name="Springer D."/>
            <person name="Dromer F."/>
            <person name="Young S."/>
            <person name="Zeng Q."/>
            <person name="Chapman S."/>
            <person name="Gujja S."/>
            <person name="Saif S."/>
            <person name="Birren B."/>
        </authorList>
    </citation>
    <scope>NUCLEOTIDE SEQUENCE</scope>
    <source>
        <strain evidence="5">CBS 7841</strain>
    </source>
</reference>
<dbReference type="InterPro" id="IPR012677">
    <property type="entry name" value="Nucleotide-bd_a/b_plait_sf"/>
</dbReference>
<dbReference type="PROSITE" id="PS50102">
    <property type="entry name" value="RRM"/>
    <property type="match status" value="1"/>
</dbReference>
<keyword evidence="1 2" id="KW-0694">RNA-binding</keyword>
<sequence>MGSLPPPSASLPAPPRFEPMPRNPRDERYPPPPPREENFDRRYVARDVDDDRIRPDYDRDRRWDDRNLPSARGVRPRSPEVRGKRRLYDRENRSIEERIQLERPCRTLFVRNVQYEADPMALREQFESYGQIKNFYEMIHNRGMIFITYYDLRSAQRARDAMHGLQLSRRPIDVHYSLPRTEEISTACDQDKNQGTVLVVNHPPRPLDLNEISRVAGQYGDIKDLVSGRVPSEAIVEYYDSRGADLFVKNLDRQPFMGGGLELRYMWDRVDSSLPPPASDRYDWPPAYDDPSKEPPRNPPGYGDNRNERFESRGGTRDRSPDYRDRRGSYQTGYGAPPSAGRYSDVPPSASVEDDRLQQALKVQQLLNKLGNVNLPPTSATPPMPPPPINKPAYSSSAPIPSNYRPSPGPPPVQSYPPPASSAYPPYTGQLGATYPPPKPPVSPYPPYPPVGGQPGQVRHNNMGMLPRGQPSNMNATSMGSYARPPPAAAPSVVKDVGSLLAMLQGKPQ</sequence>
<feature type="compositionally biased region" description="Pro residues" evidence="3">
    <location>
        <begin position="435"/>
        <end position="452"/>
    </location>
</feature>
<dbReference type="InterPro" id="IPR035979">
    <property type="entry name" value="RBD_domain_sf"/>
</dbReference>
<dbReference type="EMBL" id="CP143788">
    <property type="protein sequence ID" value="WVN89312.1"/>
    <property type="molecule type" value="Genomic_DNA"/>
</dbReference>
<dbReference type="GO" id="GO:0003723">
    <property type="term" value="F:RNA binding"/>
    <property type="evidence" value="ECO:0007669"/>
    <property type="project" value="UniProtKB-UniRule"/>
</dbReference>
<name>A0AAJ8M343_9TREE</name>
<dbReference type="AlphaFoldDB" id="A0AAJ8M343"/>
<dbReference type="GeneID" id="91088744"/>
<evidence type="ECO:0000313" key="5">
    <source>
        <dbReference type="EMBL" id="WVN89312.1"/>
    </source>
</evidence>
<reference evidence="5" key="2">
    <citation type="journal article" date="2022" name="Elife">
        <title>Obligate sexual reproduction of a homothallic fungus closely related to the Cryptococcus pathogenic species complex.</title>
        <authorList>
            <person name="Passer A.R."/>
            <person name="Clancey S.A."/>
            <person name="Shea T."/>
            <person name="David-Palma M."/>
            <person name="Averette A.F."/>
            <person name="Boekhout T."/>
            <person name="Porcel B.M."/>
            <person name="Nowrousian M."/>
            <person name="Cuomo C.A."/>
            <person name="Sun S."/>
            <person name="Heitman J."/>
            <person name="Coelho M.A."/>
        </authorList>
    </citation>
    <scope>NUCLEOTIDE SEQUENCE</scope>
    <source>
        <strain evidence="5">CBS 7841</strain>
    </source>
</reference>
<dbReference type="KEGG" id="cdep:91088744"/>
<feature type="compositionally biased region" description="Basic and acidic residues" evidence="3">
    <location>
        <begin position="305"/>
        <end position="328"/>
    </location>
</feature>
<dbReference type="SUPFAM" id="SSF54928">
    <property type="entry name" value="RNA-binding domain, RBD"/>
    <property type="match status" value="1"/>
</dbReference>
<dbReference type="InterPro" id="IPR000504">
    <property type="entry name" value="RRM_dom"/>
</dbReference>
<dbReference type="PANTHER" id="PTHR23189">
    <property type="entry name" value="RNA RECOGNITION MOTIF-CONTAINING"/>
    <property type="match status" value="1"/>
</dbReference>
<feature type="compositionally biased region" description="Pro residues" evidence="3">
    <location>
        <begin position="407"/>
        <end position="420"/>
    </location>
</feature>
<accession>A0AAJ8M343</accession>
<evidence type="ECO:0000313" key="6">
    <source>
        <dbReference type="Proteomes" id="UP000094043"/>
    </source>
</evidence>
<dbReference type="Gene3D" id="3.30.70.330">
    <property type="match status" value="1"/>
</dbReference>
<feature type="compositionally biased region" description="Polar residues" evidence="3">
    <location>
        <begin position="470"/>
        <end position="480"/>
    </location>
</feature>
<feature type="compositionally biased region" description="Pro residues" evidence="3">
    <location>
        <begin position="379"/>
        <end position="390"/>
    </location>
</feature>
<evidence type="ECO:0000256" key="2">
    <source>
        <dbReference type="PROSITE-ProRule" id="PRU00176"/>
    </source>
</evidence>
<dbReference type="Proteomes" id="UP000094043">
    <property type="component" value="Chromosome 5"/>
</dbReference>
<evidence type="ECO:0000259" key="4">
    <source>
        <dbReference type="PROSITE" id="PS50102"/>
    </source>
</evidence>
<dbReference type="RefSeq" id="XP_066070012.1">
    <property type="nucleotide sequence ID" value="XM_066213915.1"/>
</dbReference>
<organism evidence="5 6">
    <name type="scientific">Cryptococcus depauperatus CBS 7841</name>
    <dbReference type="NCBI Taxonomy" id="1295531"/>
    <lineage>
        <taxon>Eukaryota</taxon>
        <taxon>Fungi</taxon>
        <taxon>Dikarya</taxon>
        <taxon>Basidiomycota</taxon>
        <taxon>Agaricomycotina</taxon>
        <taxon>Tremellomycetes</taxon>
        <taxon>Tremellales</taxon>
        <taxon>Cryptococcaceae</taxon>
        <taxon>Cryptococcus</taxon>
    </lineage>
</organism>
<dbReference type="SMART" id="SM00360">
    <property type="entry name" value="RRM"/>
    <property type="match status" value="2"/>
</dbReference>
<dbReference type="FunFam" id="3.30.70.330:FF:001008">
    <property type="entry name" value="Unplaced genomic scaffold supercont2.9, whole genome shotgun sequence"/>
    <property type="match status" value="1"/>
</dbReference>
<evidence type="ECO:0000256" key="3">
    <source>
        <dbReference type="SAM" id="MobiDB-lite"/>
    </source>
</evidence>
<dbReference type="CDD" id="cd12276">
    <property type="entry name" value="RRM2_MEI2_EAR1_like"/>
    <property type="match status" value="1"/>
</dbReference>
<feature type="compositionally biased region" description="Pro residues" evidence="3">
    <location>
        <begin position="1"/>
        <end position="22"/>
    </location>
</feature>
<evidence type="ECO:0000256" key="1">
    <source>
        <dbReference type="ARBA" id="ARBA00022884"/>
    </source>
</evidence>
<feature type="region of interest" description="Disordered" evidence="3">
    <location>
        <begin position="372"/>
        <end position="491"/>
    </location>
</feature>
<feature type="region of interest" description="Disordered" evidence="3">
    <location>
        <begin position="1"/>
        <end position="85"/>
    </location>
</feature>
<reference evidence="5" key="3">
    <citation type="submission" date="2024-01" db="EMBL/GenBank/DDBJ databases">
        <authorList>
            <person name="Coelho M.A."/>
            <person name="David-Palma M."/>
            <person name="Shea T."/>
            <person name="Sun S."/>
            <person name="Cuomo C.A."/>
            <person name="Heitman J."/>
        </authorList>
    </citation>
    <scope>NUCLEOTIDE SEQUENCE</scope>
    <source>
        <strain evidence="5">CBS 7841</strain>
    </source>
</reference>
<protein>
    <recommendedName>
        <fullName evidence="4">RRM domain-containing protein</fullName>
    </recommendedName>
</protein>
<proteinExistence type="predicted"/>
<feature type="domain" description="RRM" evidence="4">
    <location>
        <begin position="106"/>
        <end position="179"/>
    </location>
</feature>
<feature type="region of interest" description="Disordered" evidence="3">
    <location>
        <begin position="275"/>
        <end position="354"/>
    </location>
</feature>
<dbReference type="Pfam" id="PF00076">
    <property type="entry name" value="RRM_1"/>
    <property type="match status" value="1"/>
</dbReference>
<gene>
    <name evidence="5" type="ORF">L203_104534</name>
</gene>
<keyword evidence="6" id="KW-1185">Reference proteome</keyword>
<feature type="compositionally biased region" description="Basic and acidic residues" evidence="3">
    <location>
        <begin position="23"/>
        <end position="67"/>
    </location>
</feature>